<proteinExistence type="predicted"/>
<name>A0A7G2K2L6_HAEIF</name>
<gene>
    <name evidence="1" type="ORF">HAINFHK1212_1954</name>
</gene>
<evidence type="ECO:0000313" key="1">
    <source>
        <dbReference type="EMBL" id="EFA29279.1"/>
    </source>
</evidence>
<dbReference type="AlphaFoldDB" id="A0A7G2K2L6"/>
<organism evidence="1">
    <name type="scientific">Haemophilus influenzae HK1212</name>
    <dbReference type="NCBI Taxonomy" id="456482"/>
    <lineage>
        <taxon>Bacteria</taxon>
        <taxon>Pseudomonadati</taxon>
        <taxon>Pseudomonadota</taxon>
        <taxon>Gammaproteobacteria</taxon>
        <taxon>Pasteurellales</taxon>
        <taxon>Pasteurellaceae</taxon>
        <taxon>Haemophilus</taxon>
    </lineage>
</organism>
<reference evidence="1" key="1">
    <citation type="journal article" date="2010" name="Genomics">
        <title>Tracing phylogenomic events leading to diversity of Haemophilus influenzae and the emergence of Brazilian Purpuric Fever (BPF)-associated clones.</title>
        <authorList>
            <person name="Papazisi L."/>
            <person name="Ratnayake S."/>
            <person name="Remortel B.G."/>
            <person name="Bock G.R."/>
            <person name="Liang W."/>
            <person name="Saeed A.I."/>
            <person name="Liu J."/>
            <person name="Fleischmann R.D."/>
            <person name="Kilian M."/>
            <person name="Peterson S.N."/>
        </authorList>
    </citation>
    <scope>NUCLEOTIDE SEQUENCE [LARGE SCALE GENOMIC DNA]</scope>
    <source>
        <strain evidence="1">HK1212</strain>
    </source>
</reference>
<dbReference type="EMBL" id="ABFC01000222">
    <property type="protein sequence ID" value="EFA29279.1"/>
    <property type="molecule type" value="Genomic_DNA"/>
</dbReference>
<accession>A0A7G2K2L6</accession>
<sequence>MLAQNNPQDVLVVKMPADNKEKKAFLGYEWSSAKGSEGIKYLNQTSGDEDDSLAKLKGINQIQTPLFNPQNLFDETKINCLIRQNFNQQAVEIPQTLANYVSLLPLTQMLDFSRVDFDKAIRTNVQKKIKVLSKYPIIALEEFPAEIKKGKSITAKNAI</sequence>
<feature type="non-terminal residue" evidence="1">
    <location>
        <position position="159"/>
    </location>
</feature>
<protein>
    <submittedName>
        <fullName evidence="1">HaeIV restriction/modification system</fullName>
    </submittedName>
</protein>
<comment type="caution">
    <text evidence="1">The sequence shown here is derived from an EMBL/GenBank/DDBJ whole genome shotgun (WGS) entry which is preliminary data.</text>
</comment>